<reference evidence="1" key="1">
    <citation type="submission" date="2019-08" db="EMBL/GenBank/DDBJ databases">
        <authorList>
            <person name="Kucharzyk K."/>
            <person name="Murdoch R.W."/>
            <person name="Higgins S."/>
            <person name="Loffler F."/>
        </authorList>
    </citation>
    <scope>NUCLEOTIDE SEQUENCE</scope>
</reference>
<organism evidence="1">
    <name type="scientific">bioreactor metagenome</name>
    <dbReference type="NCBI Taxonomy" id="1076179"/>
    <lineage>
        <taxon>unclassified sequences</taxon>
        <taxon>metagenomes</taxon>
        <taxon>ecological metagenomes</taxon>
    </lineage>
</organism>
<name>A0A645H075_9ZZZZ</name>
<evidence type="ECO:0000313" key="1">
    <source>
        <dbReference type="EMBL" id="MPN29283.1"/>
    </source>
</evidence>
<comment type="caution">
    <text evidence="1">The sequence shown here is derived from an EMBL/GenBank/DDBJ whole genome shotgun (WGS) entry which is preliminary data.</text>
</comment>
<dbReference type="EMBL" id="VSSQ01079897">
    <property type="protein sequence ID" value="MPN29283.1"/>
    <property type="molecule type" value="Genomic_DNA"/>
</dbReference>
<proteinExistence type="predicted"/>
<gene>
    <name evidence="1" type="ORF">SDC9_176735</name>
</gene>
<dbReference type="AlphaFoldDB" id="A0A645H075"/>
<sequence>MDWQPSEQYRNVLAFPGAEIDEVPAYNYVKTMGELNLRPIRLNNVGTTWLYPTFIKTSLFTTHLMTDFDKSDKIRHLFNAGMQFDIQIVAFSYLKTTWSFGYARRFEQGFGGKDQIMLSLKLLGD</sequence>
<protein>
    <submittedName>
        <fullName evidence="1">Uncharacterized protein</fullName>
    </submittedName>
</protein>
<accession>A0A645H075</accession>